<dbReference type="PROSITE" id="PS51201">
    <property type="entry name" value="RCK_N"/>
    <property type="match status" value="1"/>
</dbReference>
<proteinExistence type="predicted"/>
<evidence type="ECO:0000313" key="5">
    <source>
        <dbReference type="Proteomes" id="UP001284601"/>
    </source>
</evidence>
<dbReference type="EMBL" id="JAWSTH010000034">
    <property type="protein sequence ID" value="MDW5595490.1"/>
    <property type="molecule type" value="Genomic_DNA"/>
</dbReference>
<evidence type="ECO:0000256" key="1">
    <source>
        <dbReference type="ARBA" id="ARBA00022538"/>
    </source>
</evidence>
<dbReference type="PANTHER" id="PTHR43833">
    <property type="entry name" value="POTASSIUM CHANNEL PROTEIN 2-RELATED-RELATED"/>
    <property type="match status" value="1"/>
</dbReference>
<dbReference type="Pfam" id="PF02254">
    <property type="entry name" value="TrkA_N"/>
    <property type="match status" value="1"/>
</dbReference>
<dbReference type="RefSeq" id="WP_318597827.1">
    <property type="nucleotide sequence ID" value="NZ_JAWSTH010000034.1"/>
</dbReference>
<dbReference type="InterPro" id="IPR050721">
    <property type="entry name" value="Trk_Ktr_HKT_K-transport"/>
</dbReference>
<dbReference type="InterPro" id="IPR036291">
    <property type="entry name" value="NAD(P)-bd_dom_sf"/>
</dbReference>
<dbReference type="InterPro" id="IPR003148">
    <property type="entry name" value="RCK_N"/>
</dbReference>
<keyword evidence="2" id="KW-0630">Potassium</keyword>
<keyword evidence="1" id="KW-0633">Potassium transport</keyword>
<dbReference type="InterPro" id="IPR006036">
    <property type="entry name" value="K_uptake_TrkA"/>
</dbReference>
<protein>
    <submittedName>
        <fullName evidence="4">TrkA family potassium uptake protein</fullName>
    </submittedName>
</protein>
<evidence type="ECO:0000259" key="3">
    <source>
        <dbReference type="PROSITE" id="PS51201"/>
    </source>
</evidence>
<accession>A0ABU4HSH7</accession>
<evidence type="ECO:0000256" key="2">
    <source>
        <dbReference type="ARBA" id="ARBA00022958"/>
    </source>
</evidence>
<sequence length="141" mass="14865">MLILIVGAGRVGSAVAKQALEAGHDVSVLDQDPLSHEQLDKDLVDTWEDAGGRFTVGTALEVDALVEAGIEGADVFIASTRGDNTNLVVAQIAQKRFNVPRVVVRVADPARAAWYAEQGLHTICPTQHAIDLVAQAAMSPA</sequence>
<organism evidence="4 5">
    <name type="scientific">Conexibacter stalactiti</name>
    <dbReference type="NCBI Taxonomy" id="1940611"/>
    <lineage>
        <taxon>Bacteria</taxon>
        <taxon>Bacillati</taxon>
        <taxon>Actinomycetota</taxon>
        <taxon>Thermoleophilia</taxon>
        <taxon>Solirubrobacterales</taxon>
        <taxon>Conexibacteraceae</taxon>
        <taxon>Conexibacter</taxon>
    </lineage>
</organism>
<dbReference type="Gene3D" id="3.40.50.720">
    <property type="entry name" value="NAD(P)-binding Rossmann-like Domain"/>
    <property type="match status" value="1"/>
</dbReference>
<keyword evidence="5" id="KW-1185">Reference proteome</keyword>
<evidence type="ECO:0000313" key="4">
    <source>
        <dbReference type="EMBL" id="MDW5595490.1"/>
    </source>
</evidence>
<name>A0ABU4HSH7_9ACTN</name>
<dbReference type="PRINTS" id="PR00335">
    <property type="entry name" value="KUPTAKETRKA"/>
</dbReference>
<dbReference type="SUPFAM" id="SSF51735">
    <property type="entry name" value="NAD(P)-binding Rossmann-fold domains"/>
    <property type="match status" value="1"/>
</dbReference>
<comment type="caution">
    <text evidence="4">The sequence shown here is derived from an EMBL/GenBank/DDBJ whole genome shotgun (WGS) entry which is preliminary data.</text>
</comment>
<reference evidence="5" key="1">
    <citation type="submission" date="2023-07" db="EMBL/GenBank/DDBJ databases">
        <title>Conexibacter stalactiti sp. nov., isolated from stalactites in a lava cave and emended description of the genus Conexibacter.</title>
        <authorList>
            <person name="Lee S.D."/>
        </authorList>
    </citation>
    <scope>NUCLEOTIDE SEQUENCE [LARGE SCALE GENOMIC DNA]</scope>
    <source>
        <strain evidence="5">KCTC 39840</strain>
    </source>
</reference>
<keyword evidence="1" id="KW-0813">Transport</keyword>
<dbReference type="Proteomes" id="UP001284601">
    <property type="component" value="Unassembled WGS sequence"/>
</dbReference>
<gene>
    <name evidence="4" type="ORF">R7226_14160</name>
</gene>
<keyword evidence="1" id="KW-0406">Ion transport</keyword>
<feature type="domain" description="RCK N-terminal" evidence="3">
    <location>
        <begin position="1"/>
        <end position="130"/>
    </location>
</feature>